<evidence type="ECO:0000256" key="2">
    <source>
        <dbReference type="SAM" id="Phobius"/>
    </source>
</evidence>
<name>A0A8C3VG48_9CETA</name>
<dbReference type="Proteomes" id="UP000694540">
    <property type="component" value="Unplaced"/>
</dbReference>
<keyword evidence="2" id="KW-0812">Transmembrane</keyword>
<protein>
    <submittedName>
        <fullName evidence="3">Uncharacterized protein</fullName>
    </submittedName>
</protein>
<feature type="region of interest" description="Disordered" evidence="1">
    <location>
        <begin position="92"/>
        <end position="115"/>
    </location>
</feature>
<feature type="compositionally biased region" description="Basic and acidic residues" evidence="1">
    <location>
        <begin position="94"/>
        <end position="106"/>
    </location>
</feature>
<evidence type="ECO:0000313" key="4">
    <source>
        <dbReference type="Proteomes" id="UP000694540"/>
    </source>
</evidence>
<accession>A0A8C3VG48</accession>
<feature type="transmembrane region" description="Helical" evidence="2">
    <location>
        <begin position="143"/>
        <end position="169"/>
    </location>
</feature>
<reference evidence="3" key="1">
    <citation type="submission" date="2025-08" db="UniProtKB">
        <authorList>
            <consortium name="Ensembl"/>
        </authorList>
    </citation>
    <scope>IDENTIFICATION</scope>
</reference>
<keyword evidence="2" id="KW-0472">Membrane</keyword>
<keyword evidence="4" id="KW-1185">Reference proteome</keyword>
<dbReference type="GeneTree" id="ENSGT00940000154091"/>
<reference evidence="3" key="2">
    <citation type="submission" date="2025-09" db="UniProtKB">
        <authorList>
            <consortium name="Ensembl"/>
        </authorList>
    </citation>
    <scope>IDENTIFICATION</scope>
</reference>
<proteinExistence type="predicted"/>
<sequence length="224" mass="24480">MLEPHANLTGTDWLNDSFTFLLRADRVQPAVGCLPFTIVPPDPFLLQTFMPDVSLLVTADNLVTSGLSKEKRVVSSGPTAQTGTLRKLTQTRWQEADPWRQRRGEEPTLDGKASPTRVIWPPDAIKASPGTHTLPRESGYSSLMVIVPLTAVVFLLIVTTVALFVWLLGCKEKAKPLIKPQTSLEPTTPGARPEKSITIPTVTVTPLLKSSSSPVSVFSTWKNL</sequence>
<dbReference type="Ensembl" id="ENSCWAT00000001438.1">
    <property type="protein sequence ID" value="ENSCWAP00000001298.1"/>
    <property type="gene ID" value="ENSCWAG00000001089.1"/>
</dbReference>
<organism evidence="3 4">
    <name type="scientific">Catagonus wagneri</name>
    <name type="common">Chacoan peccary</name>
    <dbReference type="NCBI Taxonomy" id="51154"/>
    <lineage>
        <taxon>Eukaryota</taxon>
        <taxon>Metazoa</taxon>
        <taxon>Chordata</taxon>
        <taxon>Craniata</taxon>
        <taxon>Vertebrata</taxon>
        <taxon>Euteleostomi</taxon>
        <taxon>Mammalia</taxon>
        <taxon>Eutheria</taxon>
        <taxon>Laurasiatheria</taxon>
        <taxon>Artiodactyla</taxon>
        <taxon>Suina</taxon>
        <taxon>Tayassuidae</taxon>
        <taxon>Catagonus</taxon>
    </lineage>
</organism>
<evidence type="ECO:0000256" key="1">
    <source>
        <dbReference type="SAM" id="MobiDB-lite"/>
    </source>
</evidence>
<evidence type="ECO:0000313" key="3">
    <source>
        <dbReference type="Ensembl" id="ENSCWAP00000001298.1"/>
    </source>
</evidence>
<keyword evidence="2" id="KW-1133">Transmembrane helix</keyword>
<dbReference type="AlphaFoldDB" id="A0A8C3VG48"/>